<sequence length="695" mass="77398">MPRLRGTRYLTCFYCGKRSNTKYDGITRQFLCLSCDATNYLDENGEITDPPVATEREAPATQYAVPRHSSPSSPKDSIFCATCLKNQRLFTSSLAQYLPDDTNHPDYPELERNYYRFRKGLEERYPQVCDECADRVDGQIRRAGYTAKTDHLRRMMEKSRGRKISPEKKGALDWVDSLGKGLWWGGLAMQMLWHLRAVTLALEHEDVGMYDPDDMSWSTLAVKGLGLAVAFLPPADTLINSAVVASILSAWWNPQFVQVSRGFTRHLLGFTQWYAFQGLIVFFRFLFRRVLEMDGGQAQSRNAQLSAHVVMSVVMVMIYSAAKRSIKVDTTPLFGTSNTTFSPPKQPKITREKREEPKTFSELLNEALDSPAATPQPDRFNPSPIRTFSPPPLPPGSSFKAPGSTRTQFNALNITPRKTQDLGYSDEMDWTPTESQTQSQSPYRAFQDTPSSNGPRKSFGEAPVSAETSPFWYKVPPAPTNPSQRIRNPPNAPIIRTKPAQQESIFFRGAAKKRDENEDDEREVSFKPPSFFAPQHSNDEANGLADLLSQSFTLGKEQSYPDGSSGGSALRRGSETRTSTGTPQFDNLGVEFTALAVMLVFWGLTVAVSMPFGREVQLALLSAVGIIALRETGETSRQTIVPTTATYISSVLNVVELAAVCWLGLEVFQENEGAGKYGIGLLTTMLGHQVWSTMN</sequence>
<protein>
    <recommendedName>
        <fullName evidence="7">Ima1 N-terminal domain-containing protein</fullName>
    </recommendedName>
</protein>
<dbReference type="AlphaFoldDB" id="A0A0J9VJF5"/>
<organism evidence="8 9">
    <name type="scientific">Fusarium oxysporum f. sp. lycopersici (strain 4287 / CBS 123668 / FGSC 9935 / NRRL 34936)</name>
    <name type="common">Fusarium vascular wilt of tomato</name>
    <dbReference type="NCBI Taxonomy" id="426428"/>
    <lineage>
        <taxon>Eukaryota</taxon>
        <taxon>Fungi</taxon>
        <taxon>Dikarya</taxon>
        <taxon>Ascomycota</taxon>
        <taxon>Pezizomycotina</taxon>
        <taxon>Sordariomycetes</taxon>
        <taxon>Hypocreomycetidae</taxon>
        <taxon>Hypocreales</taxon>
        <taxon>Nectriaceae</taxon>
        <taxon>Fusarium</taxon>
        <taxon>Fusarium oxysporum species complex</taxon>
    </lineage>
</organism>
<dbReference type="PANTHER" id="PTHR28538:SF1">
    <property type="entry name" value="INTEGRAL INNER NUCLEAR MEMBRANE PROTEIN IMA1"/>
    <property type="match status" value="1"/>
</dbReference>
<dbReference type="GeneID" id="28952475"/>
<dbReference type="InterPro" id="IPR018617">
    <property type="entry name" value="Ima1_N"/>
</dbReference>
<feature type="compositionally biased region" description="Polar residues" evidence="6">
    <location>
        <begin position="432"/>
        <end position="455"/>
    </location>
</feature>
<dbReference type="VEuPathDB" id="FungiDB:FOXG_11047"/>
<comment type="subcellular location">
    <subcellularLocation>
        <location evidence="1">Nucleus inner membrane</location>
        <topology evidence="1">Multi-pass membrane protein</topology>
    </subcellularLocation>
</comment>
<dbReference type="GO" id="GO:0034506">
    <property type="term" value="C:chromosome, centromeric core domain"/>
    <property type="evidence" value="ECO:0007669"/>
    <property type="project" value="TreeGrafter"/>
</dbReference>
<evidence type="ECO:0000256" key="2">
    <source>
        <dbReference type="ARBA" id="ARBA00022692"/>
    </source>
</evidence>
<dbReference type="GO" id="GO:0044732">
    <property type="term" value="C:mitotic spindle pole body"/>
    <property type="evidence" value="ECO:0007669"/>
    <property type="project" value="TreeGrafter"/>
</dbReference>
<evidence type="ECO:0000256" key="5">
    <source>
        <dbReference type="ARBA" id="ARBA00023242"/>
    </source>
</evidence>
<reference evidence="8" key="2">
    <citation type="journal article" date="2010" name="Nature">
        <title>Comparative genomics reveals mobile pathogenicity chromosomes in Fusarium.</title>
        <authorList>
            <person name="Ma L.J."/>
            <person name="van der Does H.C."/>
            <person name="Borkovich K.A."/>
            <person name="Coleman J.J."/>
            <person name="Daboussi M.J."/>
            <person name="Di Pietro A."/>
            <person name="Dufresne M."/>
            <person name="Freitag M."/>
            <person name="Grabherr M."/>
            <person name="Henrissat B."/>
            <person name="Houterman P.M."/>
            <person name="Kang S."/>
            <person name="Shim W.B."/>
            <person name="Woloshuk C."/>
            <person name="Xie X."/>
            <person name="Xu J.R."/>
            <person name="Antoniw J."/>
            <person name="Baker S.E."/>
            <person name="Bluhm B.H."/>
            <person name="Breakspear A."/>
            <person name="Brown D.W."/>
            <person name="Butchko R.A."/>
            <person name="Chapman S."/>
            <person name="Coulson R."/>
            <person name="Coutinho P.M."/>
            <person name="Danchin E.G."/>
            <person name="Diener A."/>
            <person name="Gale L.R."/>
            <person name="Gardiner D.M."/>
            <person name="Goff S."/>
            <person name="Hammond-Kosack K.E."/>
            <person name="Hilburn K."/>
            <person name="Hua-Van A."/>
            <person name="Jonkers W."/>
            <person name="Kazan K."/>
            <person name="Kodira C.D."/>
            <person name="Koehrsen M."/>
            <person name="Kumar L."/>
            <person name="Lee Y.H."/>
            <person name="Li L."/>
            <person name="Manners J.M."/>
            <person name="Miranda-Saavedra D."/>
            <person name="Mukherjee M."/>
            <person name="Park G."/>
            <person name="Park J."/>
            <person name="Park S.Y."/>
            <person name="Proctor R.H."/>
            <person name="Regev A."/>
            <person name="Ruiz-Roldan M.C."/>
            <person name="Sain D."/>
            <person name="Sakthikumar S."/>
            <person name="Sykes S."/>
            <person name="Schwartz D.C."/>
            <person name="Turgeon B.G."/>
            <person name="Wapinski I."/>
            <person name="Yoder O."/>
            <person name="Young S."/>
            <person name="Zeng Q."/>
            <person name="Zhou S."/>
            <person name="Galagan J."/>
            <person name="Cuomo C.A."/>
            <person name="Kistler H.C."/>
            <person name="Rep M."/>
        </authorList>
    </citation>
    <scope>NUCLEOTIDE SEQUENCE [LARGE SCALE GENOMIC DNA]</scope>
    <source>
        <strain evidence="8">4287</strain>
    </source>
</reference>
<feature type="compositionally biased region" description="Low complexity" evidence="6">
    <location>
        <begin position="567"/>
        <end position="582"/>
    </location>
</feature>
<feature type="region of interest" description="Disordered" evidence="6">
    <location>
        <begin position="555"/>
        <end position="583"/>
    </location>
</feature>
<feature type="compositionally biased region" description="Polar residues" evidence="6">
    <location>
        <begin position="404"/>
        <end position="417"/>
    </location>
</feature>
<dbReference type="GO" id="GO:0005637">
    <property type="term" value="C:nuclear inner membrane"/>
    <property type="evidence" value="ECO:0007669"/>
    <property type="project" value="UniProtKB-SubCell"/>
</dbReference>
<dbReference type="OrthoDB" id="5966927at2759"/>
<keyword evidence="5" id="KW-0539">Nucleus</keyword>
<feature type="domain" description="Ima1 N-terminal" evidence="7">
    <location>
        <begin position="10"/>
        <end position="136"/>
    </location>
</feature>
<dbReference type="Pfam" id="PF09779">
    <property type="entry name" value="Ima1_N"/>
    <property type="match status" value="1"/>
</dbReference>
<feature type="compositionally biased region" description="Basic and acidic residues" evidence="6">
    <location>
        <begin position="349"/>
        <end position="359"/>
    </location>
</feature>
<dbReference type="EMBL" id="DS231709">
    <property type="protein sequence ID" value="KNB10975.1"/>
    <property type="molecule type" value="Genomic_DNA"/>
</dbReference>
<dbReference type="GO" id="GO:0071765">
    <property type="term" value="P:nuclear inner membrane organization"/>
    <property type="evidence" value="ECO:0007669"/>
    <property type="project" value="InterPro"/>
</dbReference>
<keyword evidence="2" id="KW-0812">Transmembrane</keyword>
<proteinExistence type="predicted"/>
<dbReference type="KEGG" id="fox:FOXG_11047"/>
<evidence type="ECO:0000256" key="4">
    <source>
        <dbReference type="ARBA" id="ARBA00023136"/>
    </source>
</evidence>
<keyword evidence="4" id="KW-0472">Membrane</keyword>
<name>A0A0J9VJF5_FUSO4</name>
<dbReference type="PANTHER" id="PTHR28538">
    <property type="entry name" value="INTEGRAL INNER NUCLEAR MEMBRANE PROTEIN IMA1"/>
    <property type="match status" value="1"/>
</dbReference>
<keyword evidence="3" id="KW-1133">Transmembrane helix</keyword>
<evidence type="ECO:0000256" key="3">
    <source>
        <dbReference type="ARBA" id="ARBA00022989"/>
    </source>
</evidence>
<dbReference type="InterPro" id="IPR042321">
    <property type="entry name" value="Ima1"/>
</dbReference>
<accession>A0A0J9VJF5</accession>
<evidence type="ECO:0000313" key="8">
    <source>
        <dbReference type="EMBL" id="KNB10975.1"/>
    </source>
</evidence>
<evidence type="ECO:0000313" key="9">
    <source>
        <dbReference type="Proteomes" id="UP000009097"/>
    </source>
</evidence>
<dbReference type="GO" id="GO:0034992">
    <property type="term" value="C:microtubule organizing center attachment site"/>
    <property type="evidence" value="ECO:0007669"/>
    <property type="project" value="TreeGrafter"/>
</dbReference>
<dbReference type="RefSeq" id="XP_018249020.1">
    <property type="nucleotide sequence ID" value="XM_018390538.1"/>
</dbReference>
<evidence type="ECO:0000256" key="1">
    <source>
        <dbReference type="ARBA" id="ARBA00004473"/>
    </source>
</evidence>
<evidence type="ECO:0000259" key="7">
    <source>
        <dbReference type="Pfam" id="PF09779"/>
    </source>
</evidence>
<evidence type="ECO:0000256" key="6">
    <source>
        <dbReference type="SAM" id="MobiDB-lite"/>
    </source>
</evidence>
<dbReference type="Proteomes" id="UP000009097">
    <property type="component" value="Unassembled WGS sequence"/>
</dbReference>
<reference evidence="8" key="1">
    <citation type="submission" date="2007-04" db="EMBL/GenBank/DDBJ databases">
        <authorList>
            <consortium name="The Broad Institute Genome Sequencing Platform"/>
            <person name="Birren B."/>
            <person name="Lander E."/>
            <person name="Galagan J."/>
            <person name="Nusbaum C."/>
            <person name="Devon K."/>
            <person name="Ma L.-J."/>
            <person name="Jaffe D."/>
            <person name="Butler J."/>
            <person name="Alvarez P."/>
            <person name="Gnerre S."/>
            <person name="Grabherr M."/>
            <person name="Kleber M."/>
            <person name="Mauceli E."/>
            <person name="Brockman W."/>
            <person name="MacCallum I.A."/>
            <person name="Young S."/>
            <person name="LaButti K."/>
            <person name="DeCaprio D."/>
            <person name="Crawford M."/>
            <person name="Koehrsen M."/>
            <person name="Engels R."/>
            <person name="Montgomery P."/>
            <person name="Pearson M."/>
            <person name="Howarth C."/>
            <person name="Larson L."/>
            <person name="White J."/>
            <person name="O'Leary S."/>
            <person name="Kodira C."/>
            <person name="Zeng Q."/>
            <person name="Yandava C."/>
            <person name="Alvarado L."/>
            <person name="Kistler C."/>
            <person name="Shim W.-B."/>
            <person name="Kang S."/>
            <person name="Woloshuk C."/>
        </authorList>
    </citation>
    <scope>NUCLEOTIDE SEQUENCE</scope>
    <source>
        <strain evidence="8">4287</strain>
    </source>
</reference>
<feature type="region of interest" description="Disordered" evidence="6">
    <location>
        <begin position="335"/>
        <end position="539"/>
    </location>
</feature>
<gene>
    <name evidence="8" type="ORF">FOXG_11047</name>
</gene>